<dbReference type="RefSeq" id="WP_243409596.1">
    <property type="nucleotide sequence ID" value="NZ_QEKI01000010.1"/>
</dbReference>
<keyword evidence="1" id="KW-1133">Transmembrane helix</keyword>
<evidence type="ECO:0000313" key="3">
    <source>
        <dbReference type="Proteomes" id="UP000245466"/>
    </source>
</evidence>
<keyword evidence="1" id="KW-0472">Membrane</keyword>
<dbReference type="InterPro" id="IPR025333">
    <property type="entry name" value="DUF4239"/>
</dbReference>
<keyword evidence="1" id="KW-0812">Transmembrane</keyword>
<dbReference type="AlphaFoldDB" id="A0A2U1ATF4"/>
<keyword evidence="3" id="KW-1185">Reference proteome</keyword>
<dbReference type="Proteomes" id="UP000245466">
    <property type="component" value="Unassembled WGS sequence"/>
</dbReference>
<dbReference type="EMBL" id="QEKI01000010">
    <property type="protein sequence ID" value="PVY39706.1"/>
    <property type="molecule type" value="Genomic_DNA"/>
</dbReference>
<proteinExistence type="predicted"/>
<protein>
    <submittedName>
        <fullName evidence="2">Uncharacterized protein DUF4239</fullName>
    </submittedName>
</protein>
<reference evidence="2 3" key="1">
    <citation type="submission" date="2018-04" db="EMBL/GenBank/DDBJ databases">
        <title>Genomic Encyclopedia of Type Strains, Phase IV (KMG-IV): sequencing the most valuable type-strain genomes for metagenomic binning, comparative biology and taxonomic classification.</title>
        <authorList>
            <person name="Goeker M."/>
        </authorList>
    </citation>
    <scope>NUCLEOTIDE SEQUENCE [LARGE SCALE GENOMIC DNA]</scope>
    <source>
        <strain evidence="2 3">DSM 100231</strain>
    </source>
</reference>
<sequence>MATEIMYDHNSILIVAVLFVLILAAQEAGYRLGHHYQRKTDKDVKAQTNTIQAGTLGLLALILGFTFNMALQRYNNRSEAVINEANAIGTALMRTHLLPAPYDSISHGLLQQYIDLRLAVSNTDYAMVTEQETLAKETKALQRNIWEQAVKAARIDPRTVTTGFFIDSLNNMIDAHSKRNALLAMHVPEIILFLLFIVFIMSGALIGYGSGLGNQRTILPSALMSFLICLVVFIIIDLDRPKRGIIKVNQQSMEQLKQEEEPA</sequence>
<feature type="transmembrane region" description="Helical" evidence="1">
    <location>
        <begin position="218"/>
        <end position="238"/>
    </location>
</feature>
<evidence type="ECO:0000256" key="1">
    <source>
        <dbReference type="SAM" id="Phobius"/>
    </source>
</evidence>
<evidence type="ECO:0000313" key="2">
    <source>
        <dbReference type="EMBL" id="PVY39706.1"/>
    </source>
</evidence>
<comment type="caution">
    <text evidence="2">The sequence shown here is derived from an EMBL/GenBank/DDBJ whole genome shotgun (WGS) entry which is preliminary data.</text>
</comment>
<organism evidence="2 3">
    <name type="scientific">Pontibacter virosus</name>
    <dbReference type="NCBI Taxonomy" id="1765052"/>
    <lineage>
        <taxon>Bacteria</taxon>
        <taxon>Pseudomonadati</taxon>
        <taxon>Bacteroidota</taxon>
        <taxon>Cytophagia</taxon>
        <taxon>Cytophagales</taxon>
        <taxon>Hymenobacteraceae</taxon>
        <taxon>Pontibacter</taxon>
    </lineage>
</organism>
<feature type="transmembrane region" description="Helical" evidence="1">
    <location>
        <begin position="51"/>
        <end position="71"/>
    </location>
</feature>
<name>A0A2U1ATF4_9BACT</name>
<dbReference type="Pfam" id="PF14023">
    <property type="entry name" value="Bestrophin-like"/>
    <property type="match status" value="1"/>
</dbReference>
<gene>
    <name evidence="2" type="ORF">C8E01_11095</name>
</gene>
<feature type="transmembrane region" description="Helical" evidence="1">
    <location>
        <begin position="181"/>
        <end position="206"/>
    </location>
</feature>
<accession>A0A2U1ATF4</accession>